<reference evidence="11 12" key="1">
    <citation type="submission" date="2018-06" db="EMBL/GenBank/DDBJ databases">
        <authorList>
            <consortium name="Pathogen Informatics"/>
            <person name="Doyle S."/>
        </authorList>
    </citation>
    <scope>NUCLEOTIDE SEQUENCE [LARGE SCALE GENOMIC DNA]</scope>
    <source>
        <strain evidence="11 12">NCTC10392</strain>
    </source>
</reference>
<organism evidence="11 12">
    <name type="scientific">Pseudomonas fluorescens</name>
    <dbReference type="NCBI Taxonomy" id="294"/>
    <lineage>
        <taxon>Bacteria</taxon>
        <taxon>Pseudomonadati</taxon>
        <taxon>Pseudomonadota</taxon>
        <taxon>Gammaproteobacteria</taxon>
        <taxon>Pseudomonadales</taxon>
        <taxon>Pseudomonadaceae</taxon>
        <taxon>Pseudomonas</taxon>
    </lineage>
</organism>
<dbReference type="InterPro" id="IPR008962">
    <property type="entry name" value="PapD-like_sf"/>
</dbReference>
<evidence type="ECO:0000313" key="11">
    <source>
        <dbReference type="EMBL" id="SUD27646.1"/>
    </source>
</evidence>
<evidence type="ECO:0000256" key="2">
    <source>
        <dbReference type="ARBA" id="ARBA00007399"/>
    </source>
</evidence>
<evidence type="ECO:0000256" key="3">
    <source>
        <dbReference type="ARBA" id="ARBA00022558"/>
    </source>
</evidence>
<evidence type="ECO:0000259" key="9">
    <source>
        <dbReference type="Pfam" id="PF00345"/>
    </source>
</evidence>
<evidence type="ECO:0000256" key="1">
    <source>
        <dbReference type="ARBA" id="ARBA00004418"/>
    </source>
</evidence>
<dbReference type="Pfam" id="PF00345">
    <property type="entry name" value="PapD_N"/>
    <property type="match status" value="1"/>
</dbReference>
<dbReference type="Gene3D" id="2.60.40.10">
    <property type="entry name" value="Immunoglobulins"/>
    <property type="match status" value="2"/>
</dbReference>
<dbReference type="PRINTS" id="PR00969">
    <property type="entry name" value="CHAPERONPILI"/>
</dbReference>
<name>A0A379I685_PSEFL</name>
<evidence type="ECO:0000256" key="6">
    <source>
        <dbReference type="ARBA" id="ARBA00023186"/>
    </source>
</evidence>
<evidence type="ECO:0000256" key="7">
    <source>
        <dbReference type="ARBA" id="ARBA00023319"/>
    </source>
</evidence>
<dbReference type="EMBL" id="UGUS01000002">
    <property type="protein sequence ID" value="SUD27646.1"/>
    <property type="molecule type" value="Genomic_DNA"/>
</dbReference>
<dbReference type="InterPro" id="IPR013783">
    <property type="entry name" value="Ig-like_fold"/>
</dbReference>
<dbReference type="InterPro" id="IPR016147">
    <property type="entry name" value="Pili_assmbl_chaperone_N"/>
</dbReference>
<gene>
    <name evidence="11" type="primary">focC_2</name>
    <name evidence="11" type="ORF">NCTC10392_00458</name>
</gene>
<dbReference type="AlphaFoldDB" id="A0A379I685"/>
<evidence type="ECO:0000313" key="12">
    <source>
        <dbReference type="Proteomes" id="UP000255125"/>
    </source>
</evidence>
<sequence length="254" mass="28444">MKSMARFALTCGAFVLFVLRTPPCDAGIIIHGTRVVYYAEQQEVIVRLENKGSRPTLVQAWLDAGDRQSTPAKSQAPFTLTPPIFRIEPEQQQALRLRYSGAPVPSDRESLFWLNVLEIPPSPTEATQKNQIQLSFRTRLRVFLRPQDLPYPIDNAVSKLQWKLVPHGTGHALQVTNPTPYHLSLAAVDLLSKGRRFKKAVNKDVNDSLLLPAGDIKWFALPELQARPAGRARVEFTVVSDFGARVHHSVPLIL</sequence>
<dbReference type="PROSITE" id="PS00635">
    <property type="entry name" value="PILI_CHAPERONE"/>
    <property type="match status" value="1"/>
</dbReference>
<dbReference type="InterPro" id="IPR018046">
    <property type="entry name" value="Pili_assmbl_chaperone_CS"/>
</dbReference>
<comment type="subcellular location">
    <subcellularLocation>
        <location evidence="1 8">Periplasm</location>
    </subcellularLocation>
</comment>
<keyword evidence="4" id="KW-0732">Signal</keyword>
<proteinExistence type="inferred from homology"/>
<evidence type="ECO:0000256" key="4">
    <source>
        <dbReference type="ARBA" id="ARBA00022729"/>
    </source>
</evidence>
<keyword evidence="7" id="KW-0393">Immunoglobulin domain</keyword>
<dbReference type="PANTHER" id="PTHR30251:SF2">
    <property type="entry name" value="FIMBRIAL CHAPERONE YADV-RELATED"/>
    <property type="match status" value="1"/>
</dbReference>
<feature type="domain" description="Pili assembly chaperone N-terminal" evidence="9">
    <location>
        <begin position="27"/>
        <end position="149"/>
    </location>
</feature>
<dbReference type="InterPro" id="IPR001829">
    <property type="entry name" value="Pili_assmbl_chaperone_bac"/>
</dbReference>
<evidence type="ECO:0000256" key="5">
    <source>
        <dbReference type="ARBA" id="ARBA00022764"/>
    </source>
</evidence>
<keyword evidence="3" id="KW-1029">Fimbrium biogenesis</keyword>
<evidence type="ECO:0000256" key="8">
    <source>
        <dbReference type="RuleBase" id="RU003918"/>
    </source>
</evidence>
<dbReference type="RefSeq" id="WP_038445388.1">
    <property type="nucleotide sequence ID" value="NZ_CP008896.1"/>
</dbReference>
<dbReference type="InterPro" id="IPR050643">
    <property type="entry name" value="Periplasmic_pilus_chap"/>
</dbReference>
<dbReference type="GO" id="GO:0071555">
    <property type="term" value="P:cell wall organization"/>
    <property type="evidence" value="ECO:0007669"/>
    <property type="project" value="InterPro"/>
</dbReference>
<dbReference type="SUPFAM" id="SSF49354">
    <property type="entry name" value="PapD-like"/>
    <property type="match status" value="1"/>
</dbReference>
<dbReference type="PANTHER" id="PTHR30251">
    <property type="entry name" value="PILUS ASSEMBLY CHAPERONE"/>
    <property type="match status" value="1"/>
</dbReference>
<dbReference type="InterPro" id="IPR036316">
    <property type="entry name" value="Pili_assmbl_chap_C_dom_sf"/>
</dbReference>
<dbReference type="InterPro" id="IPR016148">
    <property type="entry name" value="Pili_assmbl_chaperone_C"/>
</dbReference>
<evidence type="ECO:0000259" key="10">
    <source>
        <dbReference type="Pfam" id="PF02753"/>
    </source>
</evidence>
<dbReference type="Proteomes" id="UP000255125">
    <property type="component" value="Unassembled WGS sequence"/>
</dbReference>
<keyword evidence="5" id="KW-0574">Periplasm</keyword>
<dbReference type="SUPFAM" id="SSF49584">
    <property type="entry name" value="Periplasmic chaperone C-domain"/>
    <property type="match status" value="1"/>
</dbReference>
<keyword evidence="6 8" id="KW-0143">Chaperone</keyword>
<feature type="domain" description="Pili assembly chaperone C-terminal" evidence="10">
    <location>
        <begin position="175"/>
        <end position="246"/>
    </location>
</feature>
<protein>
    <submittedName>
        <fullName evidence="11">Pili assembly chaperone</fullName>
    </submittedName>
</protein>
<dbReference type="GO" id="GO:0030288">
    <property type="term" value="C:outer membrane-bounded periplasmic space"/>
    <property type="evidence" value="ECO:0007669"/>
    <property type="project" value="InterPro"/>
</dbReference>
<accession>A0A379I685</accession>
<comment type="similarity">
    <text evidence="2 8">Belongs to the periplasmic pilus chaperone family.</text>
</comment>
<dbReference type="Pfam" id="PF02753">
    <property type="entry name" value="PapD_C"/>
    <property type="match status" value="1"/>
</dbReference>
<dbReference type="KEGG" id="pfn:HZ99_20065"/>
<dbReference type="OrthoDB" id="9131059at2"/>